<dbReference type="EMBL" id="JAHKNI010000010">
    <property type="protein sequence ID" value="MBU3065334.1"/>
    <property type="molecule type" value="Genomic_DNA"/>
</dbReference>
<dbReference type="InterPro" id="IPR051393">
    <property type="entry name" value="ABC_transporter_permease"/>
</dbReference>
<proteinExistence type="inferred from homology"/>
<dbReference type="Proteomes" id="UP000733379">
    <property type="component" value="Unassembled WGS sequence"/>
</dbReference>
<gene>
    <name evidence="9" type="ORF">KO481_27875</name>
</gene>
<evidence type="ECO:0000256" key="5">
    <source>
        <dbReference type="ARBA" id="ARBA00022989"/>
    </source>
</evidence>
<dbReference type="SUPFAM" id="SSF161098">
    <property type="entry name" value="MetI-like"/>
    <property type="match status" value="1"/>
</dbReference>
<feature type="domain" description="ABC transmembrane type-1" evidence="8">
    <location>
        <begin position="79"/>
        <end position="292"/>
    </location>
</feature>
<feature type="transmembrane region" description="Helical" evidence="7">
    <location>
        <begin position="116"/>
        <end position="137"/>
    </location>
</feature>
<comment type="subcellular location">
    <subcellularLocation>
        <location evidence="1 7">Cell membrane</location>
        <topology evidence="1 7">Multi-pass membrane protein</topology>
    </subcellularLocation>
</comment>
<dbReference type="PROSITE" id="PS50928">
    <property type="entry name" value="ABC_TM1"/>
    <property type="match status" value="1"/>
</dbReference>
<organism evidence="9 10">
    <name type="scientific">Nocardia albiluteola</name>
    <dbReference type="NCBI Taxonomy" id="2842303"/>
    <lineage>
        <taxon>Bacteria</taxon>
        <taxon>Bacillati</taxon>
        <taxon>Actinomycetota</taxon>
        <taxon>Actinomycetes</taxon>
        <taxon>Mycobacteriales</taxon>
        <taxon>Nocardiaceae</taxon>
        <taxon>Nocardia</taxon>
    </lineage>
</organism>
<feature type="transmembrane region" description="Helical" evidence="7">
    <location>
        <begin position="85"/>
        <end position="104"/>
    </location>
</feature>
<evidence type="ECO:0000259" key="8">
    <source>
        <dbReference type="PROSITE" id="PS50928"/>
    </source>
</evidence>
<dbReference type="Pfam" id="PF00528">
    <property type="entry name" value="BPD_transp_1"/>
    <property type="match status" value="1"/>
</dbReference>
<evidence type="ECO:0000256" key="7">
    <source>
        <dbReference type="RuleBase" id="RU363032"/>
    </source>
</evidence>
<comment type="caution">
    <text evidence="9">The sequence shown here is derived from an EMBL/GenBank/DDBJ whole genome shotgun (WGS) entry which is preliminary data.</text>
</comment>
<feature type="transmembrane region" description="Helical" evidence="7">
    <location>
        <begin position="240"/>
        <end position="261"/>
    </location>
</feature>
<evidence type="ECO:0000313" key="9">
    <source>
        <dbReference type="EMBL" id="MBU3065334.1"/>
    </source>
</evidence>
<sequence>MSDRPLTRRPRRRIRFRRKLVPYLFVLPNMAIFGLFTIWPALNGFNLSLYDSNNGLTFHPVGTGNYRRILSSNEFWAVARQTAEFVAGFVVVSAVASTALALMLNRQRRGRGALSAAYFLPFVVSPVVVGLIWNAALDRRTGLVNEVIGAVGLGHPAWLVTPRLALISVILVGVWIHLGFYTMITLSGLQAIDAQIYEAATIDGAGVWNTVRHITLPLLRPTTTMVITLATIAGFQAFDFIFTLTGGGPVGATTLLVQYIYTNGFTSPISYGVASAAAVILFLVVFAVTFLNYVVGRRREAV</sequence>
<accession>A0ABS6B504</accession>
<dbReference type="PANTHER" id="PTHR30193:SF41">
    <property type="entry name" value="DIACETYLCHITOBIOSE UPTAKE SYSTEM PERMEASE PROTEIN NGCF"/>
    <property type="match status" value="1"/>
</dbReference>
<dbReference type="Gene3D" id="1.10.3720.10">
    <property type="entry name" value="MetI-like"/>
    <property type="match status" value="1"/>
</dbReference>
<reference evidence="9 10" key="1">
    <citation type="submission" date="2021-06" db="EMBL/GenBank/DDBJ databases">
        <title>Actinomycetes sequencing.</title>
        <authorList>
            <person name="Shan Q."/>
        </authorList>
    </citation>
    <scope>NUCLEOTIDE SEQUENCE [LARGE SCALE GENOMIC DNA]</scope>
    <source>
        <strain evidence="9 10">NEAU-G5</strain>
    </source>
</reference>
<name>A0ABS6B504_9NOCA</name>
<keyword evidence="6 7" id="KW-0472">Membrane</keyword>
<feature type="transmembrane region" description="Helical" evidence="7">
    <location>
        <begin position="20"/>
        <end position="42"/>
    </location>
</feature>
<evidence type="ECO:0000256" key="2">
    <source>
        <dbReference type="ARBA" id="ARBA00022448"/>
    </source>
</evidence>
<feature type="transmembrane region" description="Helical" evidence="7">
    <location>
        <begin position="157"/>
        <end position="180"/>
    </location>
</feature>
<keyword evidence="4 7" id="KW-0812">Transmembrane</keyword>
<evidence type="ECO:0000256" key="3">
    <source>
        <dbReference type="ARBA" id="ARBA00022475"/>
    </source>
</evidence>
<dbReference type="InterPro" id="IPR035906">
    <property type="entry name" value="MetI-like_sf"/>
</dbReference>
<comment type="similarity">
    <text evidence="7">Belongs to the binding-protein-dependent transport system permease family.</text>
</comment>
<keyword evidence="2 7" id="KW-0813">Transport</keyword>
<protein>
    <submittedName>
        <fullName evidence="9">Sugar ABC transporter permease</fullName>
    </submittedName>
</protein>
<feature type="transmembrane region" description="Helical" evidence="7">
    <location>
        <begin position="273"/>
        <end position="295"/>
    </location>
</feature>
<dbReference type="CDD" id="cd06261">
    <property type="entry name" value="TM_PBP2"/>
    <property type="match status" value="1"/>
</dbReference>
<evidence type="ECO:0000256" key="6">
    <source>
        <dbReference type="ARBA" id="ARBA00023136"/>
    </source>
</evidence>
<dbReference type="RefSeq" id="WP_215921382.1">
    <property type="nucleotide sequence ID" value="NZ_JAHKNI010000010.1"/>
</dbReference>
<dbReference type="PANTHER" id="PTHR30193">
    <property type="entry name" value="ABC TRANSPORTER PERMEASE PROTEIN"/>
    <property type="match status" value="1"/>
</dbReference>
<evidence type="ECO:0000256" key="1">
    <source>
        <dbReference type="ARBA" id="ARBA00004651"/>
    </source>
</evidence>
<dbReference type="InterPro" id="IPR000515">
    <property type="entry name" value="MetI-like"/>
</dbReference>
<keyword evidence="10" id="KW-1185">Reference proteome</keyword>
<evidence type="ECO:0000313" key="10">
    <source>
        <dbReference type="Proteomes" id="UP000733379"/>
    </source>
</evidence>
<evidence type="ECO:0000256" key="4">
    <source>
        <dbReference type="ARBA" id="ARBA00022692"/>
    </source>
</evidence>
<keyword evidence="5 7" id="KW-1133">Transmembrane helix</keyword>
<keyword evidence="3" id="KW-1003">Cell membrane</keyword>